<accession>N1UP86</accession>
<keyword evidence="3" id="KW-1185">Reference proteome</keyword>
<evidence type="ECO:0000256" key="1">
    <source>
        <dbReference type="SAM" id="Phobius"/>
    </source>
</evidence>
<feature type="non-terminal residue" evidence="2">
    <location>
        <position position="1"/>
    </location>
</feature>
<name>N1UP86_9MICC</name>
<keyword evidence="1" id="KW-1133">Transmembrane helix</keyword>
<dbReference type="RefSeq" id="WP_005275170.1">
    <property type="nucleotide sequence ID" value="NZ_ANPE02000310.1"/>
</dbReference>
<dbReference type="EMBL" id="ANPE02000310">
    <property type="protein sequence ID" value="EMY32231.1"/>
    <property type="molecule type" value="Genomic_DNA"/>
</dbReference>
<protein>
    <submittedName>
        <fullName evidence="2">Uncharacterized protein</fullName>
    </submittedName>
</protein>
<reference evidence="2 3" key="1">
    <citation type="journal article" date="2013" name="Genome Announc.">
        <title>Draft Genome Sequence of Arthrobacter crystallopoietes Strain BAB-32, Revealing Genes for Bioremediation.</title>
        <authorList>
            <person name="Joshi M.N."/>
            <person name="Pandit A.S."/>
            <person name="Sharma A."/>
            <person name="Pandya R.V."/>
            <person name="Desai S.M."/>
            <person name="Saxena A.K."/>
            <person name="Bagatharia S.B."/>
        </authorList>
    </citation>
    <scope>NUCLEOTIDE SEQUENCE [LARGE SCALE GENOMIC DNA]</scope>
    <source>
        <strain evidence="2 3">BAB-32</strain>
    </source>
</reference>
<proteinExistence type="predicted"/>
<keyword evidence="1" id="KW-0472">Membrane</keyword>
<evidence type="ECO:0000313" key="2">
    <source>
        <dbReference type="EMBL" id="EMY32231.1"/>
    </source>
</evidence>
<evidence type="ECO:0000313" key="3">
    <source>
        <dbReference type="Proteomes" id="UP000010729"/>
    </source>
</evidence>
<keyword evidence="1" id="KW-0812">Transmembrane</keyword>
<organism evidence="2 3">
    <name type="scientific">Arthrobacter crystallopoietes BAB-32</name>
    <dbReference type="NCBI Taxonomy" id="1246476"/>
    <lineage>
        <taxon>Bacteria</taxon>
        <taxon>Bacillati</taxon>
        <taxon>Actinomycetota</taxon>
        <taxon>Actinomycetes</taxon>
        <taxon>Micrococcales</taxon>
        <taxon>Micrococcaceae</taxon>
        <taxon>Crystallibacter</taxon>
    </lineage>
</organism>
<comment type="caution">
    <text evidence="2">The sequence shown here is derived from an EMBL/GenBank/DDBJ whole genome shotgun (WGS) entry which is preliminary data.</text>
</comment>
<sequence>RGADPARRRTGLLLGLFDLLLAALALLLPLLTLLGVALLFGIRTLVNGVRLTYAVLAGLRSRGSTEAVPGT</sequence>
<dbReference type="Proteomes" id="UP000010729">
    <property type="component" value="Unassembled WGS sequence"/>
</dbReference>
<dbReference type="AlphaFoldDB" id="N1UP86"/>
<feature type="transmembrane region" description="Helical" evidence="1">
    <location>
        <begin position="12"/>
        <end position="42"/>
    </location>
</feature>
<gene>
    <name evidence="2" type="ORF">D477_021218</name>
</gene>